<keyword evidence="2" id="KW-1185">Reference proteome</keyword>
<organism evidence="1 2">
    <name type="scientific">Pseudarcicella hirudinis</name>
    <dbReference type="NCBI Taxonomy" id="1079859"/>
    <lineage>
        <taxon>Bacteria</taxon>
        <taxon>Pseudomonadati</taxon>
        <taxon>Bacteroidota</taxon>
        <taxon>Cytophagia</taxon>
        <taxon>Cytophagales</taxon>
        <taxon>Flectobacillaceae</taxon>
        <taxon>Pseudarcicella</taxon>
    </lineage>
</organism>
<name>A0A1I5N4Q7_9BACT</name>
<dbReference type="Proteomes" id="UP000199306">
    <property type="component" value="Unassembled WGS sequence"/>
</dbReference>
<gene>
    <name evidence="1" type="ORF">SAMN04515674_101595</name>
</gene>
<proteinExistence type="predicted"/>
<accession>A0A1I5N4Q7</accession>
<sequence>MIEKITKVKEAGYSVYGDPLLKDLKEQPESGNFKAELPFQFKYNSSWQVGHTCEKCSKQVLFGEEADSDGRLLPKSFDTLKYLCSKYYKKDFLKDFVKIFEATELKKFEEKYYVISDSIFEEDYPVTSSITPLFYSCPNCKAEYLVRFRQGYPYAPDAGKPEGMPGTIFIDEIVFVKTKGNKKIMELIRENGTD</sequence>
<dbReference type="EMBL" id="FOXH01000001">
    <property type="protein sequence ID" value="SFP16640.1"/>
    <property type="molecule type" value="Genomic_DNA"/>
</dbReference>
<evidence type="ECO:0000313" key="2">
    <source>
        <dbReference type="Proteomes" id="UP000199306"/>
    </source>
</evidence>
<dbReference type="RefSeq" id="WP_092011810.1">
    <property type="nucleotide sequence ID" value="NZ_FOXH01000001.1"/>
</dbReference>
<reference evidence="1 2" key="1">
    <citation type="submission" date="2016-10" db="EMBL/GenBank/DDBJ databases">
        <authorList>
            <person name="de Groot N.N."/>
        </authorList>
    </citation>
    <scope>NUCLEOTIDE SEQUENCE [LARGE SCALE GENOMIC DNA]</scope>
    <source>
        <strain evidence="2">E92,LMG 26720,CCM 7988</strain>
    </source>
</reference>
<protein>
    <submittedName>
        <fullName evidence="1">Uncharacterized protein</fullName>
    </submittedName>
</protein>
<dbReference type="AlphaFoldDB" id="A0A1I5N4Q7"/>
<evidence type="ECO:0000313" key="1">
    <source>
        <dbReference type="EMBL" id="SFP16640.1"/>
    </source>
</evidence>